<accession>A0AAW0LII0</accession>
<protein>
    <submittedName>
        <fullName evidence="1">Uncharacterized protein</fullName>
    </submittedName>
</protein>
<reference evidence="1 2" key="1">
    <citation type="journal article" date="2018" name="Sci. Data">
        <title>The draft genome sequence of cork oak.</title>
        <authorList>
            <person name="Ramos A.M."/>
            <person name="Usie A."/>
            <person name="Barbosa P."/>
            <person name="Barros P.M."/>
            <person name="Capote T."/>
            <person name="Chaves I."/>
            <person name="Simoes F."/>
            <person name="Abreu I."/>
            <person name="Carrasquinho I."/>
            <person name="Faro C."/>
            <person name="Guimaraes J.B."/>
            <person name="Mendonca D."/>
            <person name="Nobrega F."/>
            <person name="Rodrigues L."/>
            <person name="Saibo N.J.M."/>
            <person name="Varela M.C."/>
            <person name="Egas C."/>
            <person name="Matos J."/>
            <person name="Miguel C.M."/>
            <person name="Oliveira M.M."/>
            <person name="Ricardo C.P."/>
            <person name="Goncalves S."/>
        </authorList>
    </citation>
    <scope>NUCLEOTIDE SEQUENCE [LARGE SCALE GENOMIC DNA]</scope>
    <source>
        <strain evidence="2">cv. HL8</strain>
    </source>
</reference>
<comment type="caution">
    <text evidence="1">The sequence shown here is derived from an EMBL/GenBank/DDBJ whole genome shotgun (WGS) entry which is preliminary data.</text>
</comment>
<evidence type="ECO:0000313" key="2">
    <source>
        <dbReference type="Proteomes" id="UP000237347"/>
    </source>
</evidence>
<dbReference type="Proteomes" id="UP000237347">
    <property type="component" value="Unassembled WGS sequence"/>
</dbReference>
<dbReference type="AlphaFoldDB" id="A0AAW0LII0"/>
<organism evidence="1 2">
    <name type="scientific">Quercus suber</name>
    <name type="common">Cork oak</name>
    <dbReference type="NCBI Taxonomy" id="58331"/>
    <lineage>
        <taxon>Eukaryota</taxon>
        <taxon>Viridiplantae</taxon>
        <taxon>Streptophyta</taxon>
        <taxon>Embryophyta</taxon>
        <taxon>Tracheophyta</taxon>
        <taxon>Spermatophyta</taxon>
        <taxon>Magnoliopsida</taxon>
        <taxon>eudicotyledons</taxon>
        <taxon>Gunneridae</taxon>
        <taxon>Pentapetalae</taxon>
        <taxon>rosids</taxon>
        <taxon>fabids</taxon>
        <taxon>Fagales</taxon>
        <taxon>Fagaceae</taxon>
        <taxon>Quercus</taxon>
    </lineage>
</organism>
<proteinExistence type="predicted"/>
<sequence>MTESLPIIAITKSPMSQAQLRKGDALNIMHVPRNPKMDDFVDDNSRISFCQLILILDELHKIVAILICEQGH</sequence>
<gene>
    <name evidence="1" type="ORF">CFP56_043810</name>
</gene>
<keyword evidence="2" id="KW-1185">Reference proteome</keyword>
<evidence type="ECO:0000313" key="1">
    <source>
        <dbReference type="EMBL" id="KAK7850714.1"/>
    </source>
</evidence>
<name>A0AAW0LII0_QUESU</name>
<dbReference type="EMBL" id="PKMF04000096">
    <property type="protein sequence ID" value="KAK7850714.1"/>
    <property type="molecule type" value="Genomic_DNA"/>
</dbReference>